<accession>A0A444MAS7</accession>
<dbReference type="AlphaFoldDB" id="A0A444MAS7"/>
<name>A0A444MAS7_9RHOB</name>
<reference evidence="3 4" key="1">
    <citation type="journal article" date="2015" name="Int. J. Syst. Evol. Microbiol.">
        <title>Gemmobacter intermedius sp. nov., isolated from a white stork (Ciconia ciconia).</title>
        <authorList>
            <person name="Kampfer P."/>
            <person name="Jerzak L."/>
            <person name="Wilharm G."/>
            <person name="Golke J."/>
            <person name="Busse H.J."/>
            <person name="Glaeser S.P."/>
        </authorList>
    </citation>
    <scope>NUCLEOTIDE SEQUENCE [LARGE SCALE GENOMIC DNA]</scope>
    <source>
        <strain evidence="3 4">119/4</strain>
    </source>
</reference>
<keyword evidence="4" id="KW-1185">Reference proteome</keyword>
<dbReference type="Proteomes" id="UP000287168">
    <property type="component" value="Unassembled WGS sequence"/>
</dbReference>
<proteinExistence type="predicted"/>
<comment type="caution">
    <text evidence="3">The sequence shown here is derived from an EMBL/GenBank/DDBJ whole genome shotgun (WGS) entry which is preliminary data.</text>
</comment>
<sequence length="194" mass="21945">MARMSGRRSWGWIWGRKTAMTEPLNTPRASRLRARTWILTLSLAANVLVAGVGLGTWLRHSGPPPEPPQAERRLGFGQWAAGLEREDHRALRQAFEARGMDFRGLRQAEMADRRALLEVLQKVPFDALAFAEITDRITARAMDRMSLGNELIRDHVIAMDDARRRAFAERLEVAVKKSEAPPRPRAERQGTAQD</sequence>
<evidence type="ECO:0000313" key="4">
    <source>
        <dbReference type="Proteomes" id="UP000287168"/>
    </source>
</evidence>
<protein>
    <submittedName>
        <fullName evidence="3">Periplasmic heavy metal sensor</fullName>
    </submittedName>
</protein>
<feature type="compositionally biased region" description="Basic and acidic residues" evidence="1">
    <location>
        <begin position="175"/>
        <end position="188"/>
    </location>
</feature>
<keyword evidence="2" id="KW-1133">Transmembrane helix</keyword>
<keyword evidence="2" id="KW-0812">Transmembrane</keyword>
<evidence type="ECO:0000256" key="1">
    <source>
        <dbReference type="SAM" id="MobiDB-lite"/>
    </source>
</evidence>
<keyword evidence="2" id="KW-0472">Membrane</keyword>
<evidence type="ECO:0000313" key="3">
    <source>
        <dbReference type="EMBL" id="RWY40563.1"/>
    </source>
</evidence>
<evidence type="ECO:0000256" key="2">
    <source>
        <dbReference type="SAM" id="Phobius"/>
    </source>
</evidence>
<dbReference type="EMBL" id="SBLC01000014">
    <property type="protein sequence ID" value="RWY40563.1"/>
    <property type="molecule type" value="Genomic_DNA"/>
</dbReference>
<dbReference type="OrthoDB" id="7876971at2"/>
<dbReference type="Pfam" id="PF13801">
    <property type="entry name" value="Metal_resist"/>
    <property type="match status" value="1"/>
</dbReference>
<dbReference type="InterPro" id="IPR025961">
    <property type="entry name" value="Metal_resist"/>
</dbReference>
<feature type="region of interest" description="Disordered" evidence="1">
    <location>
        <begin position="175"/>
        <end position="194"/>
    </location>
</feature>
<feature type="transmembrane region" description="Helical" evidence="2">
    <location>
        <begin position="37"/>
        <end position="58"/>
    </location>
</feature>
<gene>
    <name evidence="3" type="ORF">EP867_11170</name>
</gene>
<organism evidence="3 4">
    <name type="scientific">Falsigemmobacter intermedius</name>
    <dbReference type="NCBI Taxonomy" id="1553448"/>
    <lineage>
        <taxon>Bacteria</taxon>
        <taxon>Pseudomonadati</taxon>
        <taxon>Pseudomonadota</taxon>
        <taxon>Alphaproteobacteria</taxon>
        <taxon>Rhodobacterales</taxon>
        <taxon>Paracoccaceae</taxon>
        <taxon>Falsigemmobacter</taxon>
    </lineage>
</organism>